<dbReference type="AlphaFoldDB" id="A0A3N7H8B7"/>
<reference evidence="1 2" key="1">
    <citation type="journal article" date="2006" name="Science">
        <title>The genome of black cottonwood, Populus trichocarpa (Torr. &amp; Gray).</title>
        <authorList>
            <person name="Tuskan G.A."/>
            <person name="Difazio S."/>
            <person name="Jansson S."/>
            <person name="Bohlmann J."/>
            <person name="Grigoriev I."/>
            <person name="Hellsten U."/>
            <person name="Putnam N."/>
            <person name="Ralph S."/>
            <person name="Rombauts S."/>
            <person name="Salamov A."/>
            <person name="Schein J."/>
            <person name="Sterck L."/>
            <person name="Aerts A."/>
            <person name="Bhalerao R.R."/>
            <person name="Bhalerao R.P."/>
            <person name="Blaudez D."/>
            <person name="Boerjan W."/>
            <person name="Brun A."/>
            <person name="Brunner A."/>
            <person name="Busov V."/>
            <person name="Campbell M."/>
            <person name="Carlson J."/>
            <person name="Chalot M."/>
            <person name="Chapman J."/>
            <person name="Chen G.L."/>
            <person name="Cooper D."/>
            <person name="Coutinho P.M."/>
            <person name="Couturier J."/>
            <person name="Covert S."/>
            <person name="Cronk Q."/>
            <person name="Cunningham R."/>
            <person name="Davis J."/>
            <person name="Degroeve S."/>
            <person name="Dejardin A."/>
            <person name="Depamphilis C."/>
            <person name="Detter J."/>
            <person name="Dirks B."/>
            <person name="Dubchak I."/>
            <person name="Duplessis S."/>
            <person name="Ehlting J."/>
            <person name="Ellis B."/>
            <person name="Gendler K."/>
            <person name="Goodstein D."/>
            <person name="Gribskov M."/>
            <person name="Grimwood J."/>
            <person name="Groover A."/>
            <person name="Gunter L."/>
            <person name="Hamberger B."/>
            <person name="Heinze B."/>
            <person name="Helariutta Y."/>
            <person name="Henrissat B."/>
            <person name="Holligan D."/>
            <person name="Holt R."/>
            <person name="Huang W."/>
            <person name="Islam-Faridi N."/>
            <person name="Jones S."/>
            <person name="Jones-Rhoades M."/>
            <person name="Jorgensen R."/>
            <person name="Joshi C."/>
            <person name="Kangasjarvi J."/>
            <person name="Karlsson J."/>
            <person name="Kelleher C."/>
            <person name="Kirkpatrick R."/>
            <person name="Kirst M."/>
            <person name="Kohler A."/>
            <person name="Kalluri U."/>
            <person name="Larimer F."/>
            <person name="Leebens-Mack J."/>
            <person name="Leple J.C."/>
            <person name="Locascio P."/>
            <person name="Lou Y."/>
            <person name="Lucas S."/>
            <person name="Martin F."/>
            <person name="Montanini B."/>
            <person name="Napoli C."/>
            <person name="Nelson D.R."/>
            <person name="Nelson C."/>
            <person name="Nieminen K."/>
            <person name="Nilsson O."/>
            <person name="Pereda V."/>
            <person name="Peter G."/>
            <person name="Philippe R."/>
            <person name="Pilate G."/>
            <person name="Poliakov A."/>
            <person name="Razumovskaya J."/>
            <person name="Richardson P."/>
            <person name="Rinaldi C."/>
            <person name="Ritland K."/>
            <person name="Rouze P."/>
            <person name="Ryaboy D."/>
            <person name="Schmutz J."/>
            <person name="Schrader J."/>
            <person name="Segerman B."/>
            <person name="Shin H."/>
            <person name="Siddiqui A."/>
            <person name="Sterky F."/>
            <person name="Terry A."/>
            <person name="Tsai C.J."/>
            <person name="Uberbacher E."/>
            <person name="Unneberg P."/>
            <person name="Vahala J."/>
            <person name="Wall K."/>
            <person name="Wessler S."/>
            <person name="Yang G."/>
            <person name="Yin T."/>
            <person name="Douglas C."/>
            <person name="Marra M."/>
            <person name="Sandberg G."/>
            <person name="Van de Peer Y."/>
            <person name="Rokhsar D."/>
        </authorList>
    </citation>
    <scope>NUCLEOTIDE SEQUENCE [LARGE SCALE GENOMIC DNA]</scope>
    <source>
        <strain evidence="2">cv. Nisqually</strain>
    </source>
</reference>
<name>A0A3N7H8B7_POPTR</name>
<protein>
    <submittedName>
        <fullName evidence="1">Uncharacterized protein</fullName>
    </submittedName>
</protein>
<organism evidence="1 2">
    <name type="scientific">Populus trichocarpa</name>
    <name type="common">Western balsam poplar</name>
    <name type="synonym">Populus balsamifera subsp. trichocarpa</name>
    <dbReference type="NCBI Taxonomy" id="3694"/>
    <lineage>
        <taxon>Eukaryota</taxon>
        <taxon>Viridiplantae</taxon>
        <taxon>Streptophyta</taxon>
        <taxon>Embryophyta</taxon>
        <taxon>Tracheophyta</taxon>
        <taxon>Spermatophyta</taxon>
        <taxon>Magnoliopsida</taxon>
        <taxon>eudicotyledons</taxon>
        <taxon>Gunneridae</taxon>
        <taxon>Pentapetalae</taxon>
        <taxon>rosids</taxon>
        <taxon>fabids</taxon>
        <taxon>Malpighiales</taxon>
        <taxon>Salicaceae</taxon>
        <taxon>Saliceae</taxon>
        <taxon>Populus</taxon>
    </lineage>
</organism>
<keyword evidence="2" id="KW-1185">Reference proteome</keyword>
<dbReference type="InParanoid" id="A0A3N7H8B7"/>
<dbReference type="EMBL" id="CM009300">
    <property type="protein sequence ID" value="RQO97698.1"/>
    <property type="molecule type" value="Genomic_DNA"/>
</dbReference>
<gene>
    <name evidence="1" type="ORF">POPTR_011G081350</name>
</gene>
<sequence>MPSGNCKSITISLFPVSPSPLPAVDSCAPQNWENERNIGFMYREHLWVK</sequence>
<accession>A0A3N7H8B7</accession>
<evidence type="ECO:0000313" key="1">
    <source>
        <dbReference type="EMBL" id="RQO97698.1"/>
    </source>
</evidence>
<evidence type="ECO:0000313" key="2">
    <source>
        <dbReference type="Proteomes" id="UP000006729"/>
    </source>
</evidence>
<dbReference type="Proteomes" id="UP000006729">
    <property type="component" value="Chromosome 11"/>
</dbReference>
<proteinExistence type="predicted"/>